<feature type="region of interest" description="Disordered" evidence="2">
    <location>
        <begin position="213"/>
        <end position="278"/>
    </location>
</feature>
<evidence type="ECO:0000313" key="7">
    <source>
        <dbReference type="Proteomes" id="UP000184440"/>
    </source>
</evidence>
<dbReference type="Pfam" id="PF03067">
    <property type="entry name" value="LPMO_10"/>
    <property type="match status" value="1"/>
</dbReference>
<protein>
    <submittedName>
        <fullName evidence="6">Chitin-binding protein</fullName>
    </submittedName>
</protein>
<dbReference type="Proteomes" id="UP000184440">
    <property type="component" value="Unassembled WGS sequence"/>
</dbReference>
<evidence type="ECO:0000256" key="3">
    <source>
        <dbReference type="SAM" id="Phobius"/>
    </source>
</evidence>
<feature type="compositionally biased region" description="Low complexity" evidence="2">
    <location>
        <begin position="236"/>
        <end position="253"/>
    </location>
</feature>
<accession>A0A1M7JS74</accession>
<organism evidence="6 7">
    <name type="scientific">Cryptosporangium aurantiacum</name>
    <dbReference type="NCBI Taxonomy" id="134849"/>
    <lineage>
        <taxon>Bacteria</taxon>
        <taxon>Bacillati</taxon>
        <taxon>Actinomycetota</taxon>
        <taxon>Actinomycetes</taxon>
        <taxon>Cryptosporangiales</taxon>
        <taxon>Cryptosporangiaceae</taxon>
        <taxon>Cryptosporangium</taxon>
    </lineage>
</organism>
<gene>
    <name evidence="6" type="ORF">SAMN05443668_101884</name>
</gene>
<evidence type="ECO:0000256" key="2">
    <source>
        <dbReference type="SAM" id="MobiDB-lite"/>
    </source>
</evidence>
<keyword evidence="3" id="KW-0472">Membrane</keyword>
<evidence type="ECO:0000256" key="1">
    <source>
        <dbReference type="ARBA" id="ARBA00022729"/>
    </source>
</evidence>
<dbReference type="InterPro" id="IPR014756">
    <property type="entry name" value="Ig_E-set"/>
</dbReference>
<sequence length="317" mass="32580">MNKLRLAGVGALLGLLVALGLPADAASAHGALTAPVSRAAACGPDGGKDARSAACTAAIAASEPGAAAAWDNLRVANVNGRDRSVIPDGKLCSGGLAKYAGLDLARADWPTTQVTPGATFTFRYRTTIPHEGTFRLYVTKPGYQPGRALRWADLESKPFLSITDPRRTGGAYVLPGRMPTGRAGQHVVYTIWQNSSTADTYYSCSDVVFPPSKGTEKTAAATPSRQASVAPAAGSAGDEPTAAAGGTADAADAADARDTADEADAVDPSPVAAQEPTGMMNSSRWPVVAGIAAMLAVIGTIGLLALRYRPRPRHRRG</sequence>
<evidence type="ECO:0000313" key="6">
    <source>
        <dbReference type="EMBL" id="SHM55563.1"/>
    </source>
</evidence>
<dbReference type="EMBL" id="FRCS01000001">
    <property type="protein sequence ID" value="SHM55563.1"/>
    <property type="molecule type" value="Genomic_DNA"/>
</dbReference>
<dbReference type="InterPro" id="IPR051024">
    <property type="entry name" value="GlcNAc_Chitin_IntDeg"/>
</dbReference>
<keyword evidence="3" id="KW-1133">Transmembrane helix</keyword>
<dbReference type="SUPFAM" id="SSF81296">
    <property type="entry name" value="E set domains"/>
    <property type="match status" value="1"/>
</dbReference>
<dbReference type="InterPro" id="IPR004302">
    <property type="entry name" value="Cellulose/chitin-bd_N"/>
</dbReference>
<dbReference type="PANTHER" id="PTHR34823:SF1">
    <property type="entry name" value="CHITIN-BINDING TYPE-4 DOMAIN-CONTAINING PROTEIN"/>
    <property type="match status" value="1"/>
</dbReference>
<reference evidence="6 7" key="1">
    <citation type="submission" date="2016-11" db="EMBL/GenBank/DDBJ databases">
        <authorList>
            <person name="Jaros S."/>
            <person name="Januszkiewicz K."/>
            <person name="Wedrychowicz H."/>
        </authorList>
    </citation>
    <scope>NUCLEOTIDE SEQUENCE [LARGE SCALE GENOMIC DNA]</scope>
    <source>
        <strain evidence="6 7">DSM 46144</strain>
    </source>
</reference>
<dbReference type="Gene3D" id="2.70.50.50">
    <property type="entry name" value="chitin-binding protein cbp21"/>
    <property type="match status" value="1"/>
</dbReference>
<dbReference type="PANTHER" id="PTHR34823">
    <property type="entry name" value="GLCNAC-BINDING PROTEIN A"/>
    <property type="match status" value="1"/>
</dbReference>
<dbReference type="OrthoDB" id="5179374at2"/>
<evidence type="ECO:0000256" key="4">
    <source>
        <dbReference type="SAM" id="SignalP"/>
    </source>
</evidence>
<dbReference type="STRING" id="134849.SAMN05443668_101884"/>
<dbReference type="CDD" id="cd21177">
    <property type="entry name" value="LPMO_AA10"/>
    <property type="match status" value="1"/>
</dbReference>
<evidence type="ECO:0000259" key="5">
    <source>
        <dbReference type="Pfam" id="PF03067"/>
    </source>
</evidence>
<feature type="domain" description="Chitin-binding type-4" evidence="5">
    <location>
        <begin position="29"/>
        <end position="207"/>
    </location>
</feature>
<feature type="signal peptide" evidence="4">
    <location>
        <begin position="1"/>
        <end position="25"/>
    </location>
</feature>
<feature type="chain" id="PRO_5012432595" evidence="4">
    <location>
        <begin position="26"/>
        <end position="317"/>
    </location>
</feature>
<feature type="transmembrane region" description="Helical" evidence="3">
    <location>
        <begin position="285"/>
        <end position="306"/>
    </location>
</feature>
<name>A0A1M7JS74_9ACTN</name>
<dbReference type="AlphaFoldDB" id="A0A1M7JS74"/>
<keyword evidence="1 4" id="KW-0732">Signal</keyword>
<keyword evidence="7" id="KW-1185">Reference proteome</keyword>
<proteinExistence type="predicted"/>
<dbReference type="RefSeq" id="WP_073251604.1">
    <property type="nucleotide sequence ID" value="NZ_FRCS01000001.1"/>
</dbReference>
<keyword evidence="3" id="KW-0812">Transmembrane</keyword>